<feature type="domain" description="N-acetyltransferase" evidence="3">
    <location>
        <begin position="3"/>
        <end position="143"/>
    </location>
</feature>
<dbReference type="PANTHER" id="PTHR43877">
    <property type="entry name" value="AMINOALKYLPHOSPHONATE N-ACETYLTRANSFERASE-RELATED-RELATED"/>
    <property type="match status" value="1"/>
</dbReference>
<dbReference type="Gene3D" id="3.40.630.30">
    <property type="match status" value="1"/>
</dbReference>
<dbReference type="InterPro" id="IPR016181">
    <property type="entry name" value="Acyl_CoA_acyltransferase"/>
</dbReference>
<sequence>MAIDIRRATEAAHVAAAAELFDAPPKPEWADRFLTAPGHHLLVAHDPDDGGPVGMVTGVEMTHPDKGTEMFLYELGVAESHRRRGIGRRLVEALGELARERGCYGMWVAVDIDNEAALATYRSTGGVAEYPVTIQVWEYGAEG</sequence>
<dbReference type="OrthoDB" id="4774939at2"/>
<dbReference type="SUPFAM" id="SSF55729">
    <property type="entry name" value="Acyl-CoA N-acyltransferases (Nat)"/>
    <property type="match status" value="1"/>
</dbReference>
<evidence type="ECO:0000313" key="7">
    <source>
        <dbReference type="Proteomes" id="UP000275024"/>
    </source>
</evidence>
<dbReference type="EMBL" id="RBDX01000006">
    <property type="protein sequence ID" value="RKN10035.1"/>
    <property type="molecule type" value="Genomic_DNA"/>
</dbReference>
<dbReference type="GO" id="GO:0016747">
    <property type="term" value="F:acyltransferase activity, transferring groups other than amino-acyl groups"/>
    <property type="evidence" value="ECO:0007669"/>
    <property type="project" value="InterPro"/>
</dbReference>
<dbReference type="Proteomes" id="UP000275024">
    <property type="component" value="Unassembled WGS sequence"/>
</dbReference>
<dbReference type="AlphaFoldDB" id="A0A3A9WAF9"/>
<dbReference type="Proteomes" id="UP000268652">
    <property type="component" value="Unassembled WGS sequence"/>
</dbReference>
<dbReference type="InterPro" id="IPR000182">
    <property type="entry name" value="GNAT_dom"/>
</dbReference>
<dbReference type="PANTHER" id="PTHR43877:SF2">
    <property type="entry name" value="AMINOALKYLPHOSPHONATE N-ACETYLTRANSFERASE-RELATED"/>
    <property type="match status" value="1"/>
</dbReference>
<dbReference type="Pfam" id="PF00583">
    <property type="entry name" value="Acetyltransf_1"/>
    <property type="match status" value="1"/>
</dbReference>
<evidence type="ECO:0000313" key="4">
    <source>
        <dbReference type="EMBL" id="RKN10035.1"/>
    </source>
</evidence>
<protein>
    <submittedName>
        <fullName evidence="4">GNAT family N-acetyltransferase</fullName>
    </submittedName>
</protein>
<proteinExistence type="predicted"/>
<keyword evidence="2" id="KW-0012">Acyltransferase</keyword>
<comment type="caution">
    <text evidence="4">The sequence shown here is derived from an EMBL/GenBank/DDBJ whole genome shotgun (WGS) entry which is preliminary data.</text>
</comment>
<keyword evidence="1 4" id="KW-0808">Transferase</keyword>
<dbReference type="PROSITE" id="PS51186">
    <property type="entry name" value="GNAT"/>
    <property type="match status" value="1"/>
</dbReference>
<evidence type="ECO:0000313" key="6">
    <source>
        <dbReference type="Proteomes" id="UP000268652"/>
    </source>
</evidence>
<dbReference type="InterPro" id="IPR050832">
    <property type="entry name" value="Bact_Acetyltransf"/>
</dbReference>
<accession>A0A3A9WAF9</accession>
<gene>
    <name evidence="5" type="ORF">D7318_10805</name>
    <name evidence="4" type="ORF">D7319_09625</name>
</gene>
<dbReference type="EMBL" id="RBDY01000006">
    <property type="protein sequence ID" value="RKN24376.1"/>
    <property type="molecule type" value="Genomic_DNA"/>
</dbReference>
<name>A0A3A9WAF9_9ACTN</name>
<evidence type="ECO:0000256" key="1">
    <source>
        <dbReference type="ARBA" id="ARBA00022679"/>
    </source>
</evidence>
<reference evidence="6 7" key="1">
    <citation type="submission" date="2018-09" db="EMBL/GenBank/DDBJ databases">
        <title>Streptomyces sp. nov. DS1-2, an endophytic actinomycete isolated from roots of Dendrobium scabrilingue.</title>
        <authorList>
            <person name="Kuncharoen N."/>
            <person name="Kudo T."/>
            <person name="Ohkuma M."/>
            <person name="Yuki M."/>
            <person name="Tanasupawat S."/>
        </authorList>
    </citation>
    <scope>NUCLEOTIDE SEQUENCE [LARGE SCALE GENOMIC DNA]</scope>
    <source>
        <strain evidence="4 7">AZ1-7</strain>
        <strain evidence="5 6">DS1-2</strain>
    </source>
</reference>
<evidence type="ECO:0000256" key="2">
    <source>
        <dbReference type="ARBA" id="ARBA00023315"/>
    </source>
</evidence>
<organism evidence="4 7">
    <name type="scientific">Streptomyces radicis</name>
    <dbReference type="NCBI Taxonomy" id="1750517"/>
    <lineage>
        <taxon>Bacteria</taxon>
        <taxon>Bacillati</taxon>
        <taxon>Actinomycetota</taxon>
        <taxon>Actinomycetes</taxon>
        <taxon>Kitasatosporales</taxon>
        <taxon>Streptomycetaceae</taxon>
        <taxon>Streptomyces</taxon>
    </lineage>
</organism>
<dbReference type="CDD" id="cd04301">
    <property type="entry name" value="NAT_SF"/>
    <property type="match status" value="1"/>
</dbReference>
<evidence type="ECO:0000259" key="3">
    <source>
        <dbReference type="PROSITE" id="PS51186"/>
    </source>
</evidence>
<evidence type="ECO:0000313" key="5">
    <source>
        <dbReference type="EMBL" id="RKN24376.1"/>
    </source>
</evidence>
<keyword evidence="6" id="KW-1185">Reference proteome</keyword>